<comment type="cofactor">
    <cofactor evidence="8">
        <name>Mg(2+)</name>
        <dbReference type="ChEBI" id="CHEBI:18420"/>
    </cofactor>
    <cofactor evidence="8">
        <name>Mn(2+)</name>
        <dbReference type="ChEBI" id="CHEBI:29035"/>
    </cofactor>
</comment>
<accession>A0A370BAT8</accession>
<proteinExistence type="inferred from homology"/>
<reference evidence="9 10" key="1">
    <citation type="submission" date="2018-07" db="EMBL/GenBank/DDBJ databases">
        <title>Streptomyces species from bats.</title>
        <authorList>
            <person name="Dunlap C."/>
        </authorList>
    </citation>
    <scope>NUCLEOTIDE SEQUENCE [LARGE SCALE GENOMIC DNA]</scope>
    <source>
        <strain evidence="9 10">AC230</strain>
    </source>
</reference>
<evidence type="ECO:0000256" key="7">
    <source>
        <dbReference type="ARBA" id="ARBA00023125"/>
    </source>
</evidence>
<comment type="similarity">
    <text evidence="8">Belongs to the CRISPR-associated endonuclease Cas1 family.</text>
</comment>
<dbReference type="InterPro" id="IPR019851">
    <property type="entry name" value="CRISPR-assoc_Cas1_ECOLI"/>
</dbReference>
<dbReference type="GO" id="GO:0003677">
    <property type="term" value="F:DNA binding"/>
    <property type="evidence" value="ECO:0007669"/>
    <property type="project" value="UniProtKB-KW"/>
</dbReference>
<organism evidence="9 10">
    <name type="scientific">Streptomyces corynorhini</name>
    <dbReference type="NCBI Taxonomy" id="2282652"/>
    <lineage>
        <taxon>Bacteria</taxon>
        <taxon>Bacillati</taxon>
        <taxon>Actinomycetota</taxon>
        <taxon>Actinomycetes</taxon>
        <taxon>Kitasatosporales</taxon>
        <taxon>Streptomycetaceae</taxon>
        <taxon>Streptomyces</taxon>
    </lineage>
</organism>
<dbReference type="GO" id="GO:0043571">
    <property type="term" value="P:maintenance of CRISPR repeat elements"/>
    <property type="evidence" value="ECO:0007669"/>
    <property type="project" value="UniProtKB-UniRule"/>
</dbReference>
<keyword evidence="3 8" id="KW-0255">Endonuclease</keyword>
<dbReference type="Gene3D" id="1.20.120.920">
    <property type="entry name" value="CRISPR-associated endonuclease Cas1, C-terminal domain"/>
    <property type="match status" value="1"/>
</dbReference>
<keyword evidence="1 8" id="KW-0540">Nuclease</keyword>
<keyword evidence="10" id="KW-1185">Reference proteome</keyword>
<dbReference type="Pfam" id="PF01867">
    <property type="entry name" value="Cas_Cas1"/>
    <property type="match status" value="1"/>
</dbReference>
<dbReference type="OrthoDB" id="9777847at2"/>
<dbReference type="PANTHER" id="PTHR34353:SF3">
    <property type="entry name" value="CRISPR-ASSOCIATED ENDONUCLEASE CAS1"/>
    <property type="match status" value="1"/>
</dbReference>
<evidence type="ECO:0000256" key="3">
    <source>
        <dbReference type="ARBA" id="ARBA00022759"/>
    </source>
</evidence>
<dbReference type="GO" id="GO:0051607">
    <property type="term" value="P:defense response to virus"/>
    <property type="evidence" value="ECO:0007669"/>
    <property type="project" value="UniProtKB-UniRule"/>
</dbReference>
<keyword evidence="4 8" id="KW-0378">Hydrolase</keyword>
<dbReference type="GO" id="GO:0046872">
    <property type="term" value="F:metal ion binding"/>
    <property type="evidence" value="ECO:0007669"/>
    <property type="project" value="UniProtKB-UniRule"/>
</dbReference>
<keyword evidence="5 8" id="KW-0460">Magnesium</keyword>
<gene>
    <name evidence="9" type="primary">cas1e</name>
    <name evidence="8" type="synonym">cas1</name>
    <name evidence="9" type="ORF">DVH02_06705</name>
</gene>
<feature type="binding site" evidence="8">
    <location>
        <position position="147"/>
    </location>
    <ligand>
        <name>Mn(2+)</name>
        <dbReference type="ChEBI" id="CHEBI:29035"/>
    </ligand>
</feature>
<keyword evidence="2 8" id="KW-0479">Metal-binding</keyword>
<sequence>MTTISRRPASGPRQLTRVGDRLSFVYLERCVVHRDANAITAEDAEGVRHLPSATIGTLLLGPGTRITHQAMAVLGESGAVVVWVGENGVRFYAGGRALSRSSALMEAQAVAWANQRTRLDVARAMYRLRFPDEDPAGCTRRQLLGREGDRVKRCYAEQAARTGVTWRGRRFTPGDFSSGDAANQAVTAAAQCMYGVAQTVVAALGCSPGLGFVHSGHELSFVLDVADFYKTDIGIPIAFEVAAEGEEDIGPRTRRALRDRINTTGLLDRCVRDIQGLLAPAGADLSADADQVTLLSDRGAEVAAGRNYGDQTGGQGGTLVQDIGAQDALARDGVVW</sequence>
<dbReference type="InterPro" id="IPR042211">
    <property type="entry name" value="CRISPR-assoc_Cas1_N"/>
</dbReference>
<dbReference type="Gene3D" id="3.100.10.20">
    <property type="entry name" value="CRISPR-associated endonuclease Cas1, N-terminal domain"/>
    <property type="match status" value="1"/>
</dbReference>
<dbReference type="RefSeq" id="WP_114622768.1">
    <property type="nucleotide sequence ID" value="NZ_QQNA01000036.1"/>
</dbReference>
<dbReference type="NCBIfam" id="TIGR03638">
    <property type="entry name" value="cas1_ECOLI"/>
    <property type="match status" value="1"/>
</dbReference>
<keyword evidence="6 8" id="KW-0051">Antiviral defense</keyword>
<evidence type="ECO:0000256" key="5">
    <source>
        <dbReference type="ARBA" id="ARBA00022842"/>
    </source>
</evidence>
<comment type="subunit">
    <text evidence="8">Homodimer, forms a heterotetramer with a Cas2 homodimer.</text>
</comment>
<evidence type="ECO:0000313" key="9">
    <source>
        <dbReference type="EMBL" id="RDG38927.1"/>
    </source>
</evidence>
<evidence type="ECO:0000256" key="2">
    <source>
        <dbReference type="ARBA" id="ARBA00022723"/>
    </source>
</evidence>
<dbReference type="Proteomes" id="UP000253741">
    <property type="component" value="Unassembled WGS sequence"/>
</dbReference>
<feature type="binding site" evidence="8">
    <location>
        <position position="227"/>
    </location>
    <ligand>
        <name>Mn(2+)</name>
        <dbReference type="ChEBI" id="CHEBI:29035"/>
    </ligand>
</feature>
<evidence type="ECO:0000256" key="4">
    <source>
        <dbReference type="ARBA" id="ARBA00022801"/>
    </source>
</evidence>
<dbReference type="EC" id="3.1.-.-" evidence="8"/>
<protein>
    <recommendedName>
        <fullName evidence="8">CRISPR-associated endonuclease Cas1</fullName>
        <ecNumber evidence="8">3.1.-.-</ecNumber>
    </recommendedName>
</protein>
<comment type="caution">
    <text evidence="9">The sequence shown here is derived from an EMBL/GenBank/DDBJ whole genome shotgun (WGS) entry which is preliminary data.</text>
</comment>
<dbReference type="EMBL" id="QQNA01000036">
    <property type="protein sequence ID" value="RDG38927.1"/>
    <property type="molecule type" value="Genomic_DNA"/>
</dbReference>
<dbReference type="GO" id="GO:0016787">
    <property type="term" value="F:hydrolase activity"/>
    <property type="evidence" value="ECO:0007669"/>
    <property type="project" value="UniProtKB-KW"/>
</dbReference>
<dbReference type="GO" id="GO:0004520">
    <property type="term" value="F:DNA endonuclease activity"/>
    <property type="evidence" value="ECO:0007669"/>
    <property type="project" value="InterPro"/>
</dbReference>
<evidence type="ECO:0000256" key="6">
    <source>
        <dbReference type="ARBA" id="ARBA00023118"/>
    </source>
</evidence>
<dbReference type="PANTHER" id="PTHR34353">
    <property type="entry name" value="CRISPR-ASSOCIATED ENDONUCLEASE CAS1 1"/>
    <property type="match status" value="1"/>
</dbReference>
<dbReference type="HAMAP" id="MF_01470">
    <property type="entry name" value="Cas1"/>
    <property type="match status" value="1"/>
</dbReference>
<dbReference type="InterPro" id="IPR002729">
    <property type="entry name" value="CRISPR-assoc_Cas1"/>
</dbReference>
<comment type="function">
    <text evidence="8">CRISPR (clustered regularly interspaced short palindromic repeat), is an adaptive immune system that provides protection against mobile genetic elements (viruses, transposable elements and conjugative plasmids). CRISPR clusters contain spacers, sequences complementary to antecedent mobile elements, and target invading nucleic acids. CRISPR clusters are transcribed and processed into CRISPR RNA (crRNA). Acts as a dsDNA endonuclease. Involved in the integration of spacer DNA into the CRISPR cassette.</text>
</comment>
<feature type="binding site" evidence="8">
    <location>
        <position position="214"/>
    </location>
    <ligand>
        <name>Mn(2+)</name>
        <dbReference type="ChEBI" id="CHEBI:29035"/>
    </ligand>
</feature>
<evidence type="ECO:0000313" key="10">
    <source>
        <dbReference type="Proteomes" id="UP000253741"/>
    </source>
</evidence>
<dbReference type="InterPro" id="IPR042206">
    <property type="entry name" value="CRISPR-assoc_Cas1_C"/>
</dbReference>
<name>A0A370BAT8_9ACTN</name>
<keyword evidence="7 8" id="KW-0238">DNA-binding</keyword>
<evidence type="ECO:0000256" key="8">
    <source>
        <dbReference type="HAMAP-Rule" id="MF_01470"/>
    </source>
</evidence>
<dbReference type="AlphaFoldDB" id="A0A370BAT8"/>
<keyword evidence="8" id="KW-0464">Manganese</keyword>
<dbReference type="InterPro" id="IPR050646">
    <property type="entry name" value="Cas1"/>
</dbReference>
<evidence type="ECO:0000256" key="1">
    <source>
        <dbReference type="ARBA" id="ARBA00022722"/>
    </source>
</evidence>